<evidence type="ECO:0000313" key="6">
    <source>
        <dbReference type="Proteomes" id="UP000076023"/>
    </source>
</evidence>
<keyword evidence="2" id="KW-0812">Transmembrane</keyword>
<feature type="chain" id="PRO_5007524707" evidence="3">
    <location>
        <begin position="47"/>
        <end position="792"/>
    </location>
</feature>
<dbReference type="EMBL" id="BDCO01000002">
    <property type="protein sequence ID" value="GAT32437.1"/>
    <property type="molecule type" value="Genomic_DNA"/>
</dbReference>
<evidence type="ECO:0000256" key="2">
    <source>
        <dbReference type="SAM" id="Phobius"/>
    </source>
</evidence>
<proteinExistence type="predicted"/>
<dbReference type="Proteomes" id="UP000076023">
    <property type="component" value="Unassembled WGS sequence"/>
</dbReference>
<organism evidence="5 6">
    <name type="scientific">Terrimicrobium sacchariphilum</name>
    <dbReference type="NCBI Taxonomy" id="690879"/>
    <lineage>
        <taxon>Bacteria</taxon>
        <taxon>Pseudomonadati</taxon>
        <taxon>Verrucomicrobiota</taxon>
        <taxon>Terrimicrobiia</taxon>
        <taxon>Terrimicrobiales</taxon>
        <taxon>Terrimicrobiaceae</taxon>
        <taxon>Terrimicrobium</taxon>
    </lineage>
</organism>
<evidence type="ECO:0000256" key="1">
    <source>
        <dbReference type="SAM" id="MobiDB-lite"/>
    </source>
</evidence>
<dbReference type="AlphaFoldDB" id="A0A146G659"/>
<keyword evidence="2" id="KW-0472">Membrane</keyword>
<feature type="region of interest" description="Disordered" evidence="1">
    <location>
        <begin position="1"/>
        <end position="21"/>
    </location>
</feature>
<gene>
    <name evidence="5" type="ORF">TSACC_2835</name>
</gene>
<keyword evidence="6" id="KW-1185">Reference proteome</keyword>
<dbReference type="InterPro" id="IPR013424">
    <property type="entry name" value="Ice-binding_C"/>
</dbReference>
<evidence type="ECO:0000313" key="5">
    <source>
        <dbReference type="EMBL" id="GAT32437.1"/>
    </source>
</evidence>
<keyword evidence="3" id="KW-0732">Signal</keyword>
<evidence type="ECO:0000259" key="4">
    <source>
        <dbReference type="Pfam" id="PF07589"/>
    </source>
</evidence>
<keyword evidence="2" id="KW-1133">Transmembrane helix</keyword>
<name>A0A146G659_TERSA</name>
<feature type="domain" description="Ice-binding protein C-terminal" evidence="4">
    <location>
        <begin position="761"/>
        <end position="785"/>
    </location>
</feature>
<dbReference type="InParanoid" id="A0A146G659"/>
<dbReference type="NCBIfam" id="TIGR02595">
    <property type="entry name" value="PEP_CTERM"/>
    <property type="match status" value="1"/>
</dbReference>
<accession>A0A146G659</accession>
<evidence type="ECO:0000256" key="3">
    <source>
        <dbReference type="SAM" id="SignalP"/>
    </source>
</evidence>
<dbReference type="Pfam" id="PF07589">
    <property type="entry name" value="PEP-CTERM"/>
    <property type="match status" value="1"/>
</dbReference>
<sequence>MKSLLPFTPSSRTETLRRRTPGTRSRLLLAGAAAAALSALPAPAHADAAFHYLARLGFYGTQEYNNPWGGSTTYVSHYIDGFVYTGTSDRFNYGSNNGNAAWAATADGVSRRIGLYSTREFSTYSNLQVSEIKGLSANGYVAGTSYRYDDNSNNNGKAAWIANGLTGETTRVGLYQGAEFTSSTNQQTSEVVGITSTGYAAGTSIRYNGATNTGLAAWVADSTGTTTRIGFYDQGGGNEFTNGSGIQRSEVSQVTADGYIAGTSLRYKGSTFDGYGQALWIANAATGATTRIGLYQGSEFHTSNDYQYSFYDSGNSTGVGPVTGITQRFNNSASTWTSYGYATWAVNHATGETLRTGLYDQGGGNEFTSSTGSQQSQTNLWSAAGVVGGYTYRYNGTSTQLGYAAWIANVNTGLNTRVGFYDQGGGNTFTSDTGYQFSFLGSMNATGYASGSSNIYNGGSTQLGSAAWFTNPDGVTTRVGFTDGAYTADNGAQLSGLARISTSGYMAGMSARYSGTNQISRDAWVGHTSNPTALTRVGLYDQGGGNTFTSSSGQQYSDVSGVLNNGTAFGTALIFHGGSSDSGTATWAASPTGTSTRIGLYDQAGGNTYTSDTGYQYSYIGQYNDNGFITGTSYRYNGESDQYGQTAWLYNSSTNETVGFDMSVRASDGYGVSSIVRLLDDGSALGTFNLFNGDTDLGQRSFAYLIGIGTFILDESVDVNLASLNWQNLGTAFALSQSGLLLGAAQTNNLGYGAYLLQATAVPEPSTWVLIGLGVAAFLVLHIRRRSRRQDA</sequence>
<feature type="signal peptide" evidence="3">
    <location>
        <begin position="1"/>
        <end position="46"/>
    </location>
</feature>
<protein>
    <submittedName>
        <fullName evidence="5">PEP-CTERM protein-sorting domain-containing protein</fullName>
    </submittedName>
</protein>
<reference evidence="6" key="1">
    <citation type="journal article" date="2017" name="Genome Announc.">
        <title>Draft Genome Sequence of Terrimicrobium sacchariphilum NM-5T, a Facultative Anaerobic Soil Bacterium of the Class Spartobacteria.</title>
        <authorList>
            <person name="Qiu Y.L."/>
            <person name="Tourlousse D.M."/>
            <person name="Matsuura N."/>
            <person name="Ohashi A."/>
            <person name="Sekiguchi Y."/>
        </authorList>
    </citation>
    <scope>NUCLEOTIDE SEQUENCE [LARGE SCALE GENOMIC DNA]</scope>
    <source>
        <strain evidence="6">NM-5</strain>
    </source>
</reference>
<feature type="transmembrane region" description="Helical" evidence="2">
    <location>
        <begin position="766"/>
        <end position="783"/>
    </location>
</feature>
<comment type="caution">
    <text evidence="5">The sequence shown here is derived from an EMBL/GenBank/DDBJ whole genome shotgun (WGS) entry which is preliminary data.</text>
</comment>